<accession>A0A0C2N273</accession>
<gene>
    <name evidence="1" type="ORF">RF11_14047</name>
</gene>
<proteinExistence type="predicted"/>
<organism evidence="1 2">
    <name type="scientific">Thelohanellus kitauei</name>
    <name type="common">Myxosporean</name>
    <dbReference type="NCBI Taxonomy" id="669202"/>
    <lineage>
        <taxon>Eukaryota</taxon>
        <taxon>Metazoa</taxon>
        <taxon>Cnidaria</taxon>
        <taxon>Myxozoa</taxon>
        <taxon>Myxosporea</taxon>
        <taxon>Bivalvulida</taxon>
        <taxon>Platysporina</taxon>
        <taxon>Myxobolidae</taxon>
        <taxon>Thelohanellus</taxon>
    </lineage>
</organism>
<reference evidence="1 2" key="1">
    <citation type="journal article" date="2014" name="Genome Biol. Evol.">
        <title>The genome of the myxosporean Thelohanellus kitauei shows adaptations to nutrient acquisition within its fish host.</title>
        <authorList>
            <person name="Yang Y."/>
            <person name="Xiong J."/>
            <person name="Zhou Z."/>
            <person name="Huo F."/>
            <person name="Miao W."/>
            <person name="Ran C."/>
            <person name="Liu Y."/>
            <person name="Zhang J."/>
            <person name="Feng J."/>
            <person name="Wang M."/>
            <person name="Wang M."/>
            <person name="Wang L."/>
            <person name="Yao B."/>
        </authorList>
    </citation>
    <scope>NUCLEOTIDE SEQUENCE [LARGE SCALE GENOMIC DNA]</scope>
    <source>
        <strain evidence="1">Wuqing</strain>
    </source>
</reference>
<sequence length="100" mass="11878">MNVNYEVCSMYSHSLKLGPQTPVCKHLQLLLSNFLPNIQRRYQAVKYRNCHKSEHALIRRHQLAQYPTQKLKTLRIYTYKVKFLPFAKSILNQLEETENA</sequence>
<dbReference type="EMBL" id="JWZT01000702">
    <property type="protein sequence ID" value="KII73696.1"/>
    <property type="molecule type" value="Genomic_DNA"/>
</dbReference>
<dbReference type="Proteomes" id="UP000031668">
    <property type="component" value="Unassembled WGS sequence"/>
</dbReference>
<name>A0A0C2N273_THEKT</name>
<evidence type="ECO:0000313" key="2">
    <source>
        <dbReference type="Proteomes" id="UP000031668"/>
    </source>
</evidence>
<keyword evidence="2" id="KW-1185">Reference proteome</keyword>
<protein>
    <submittedName>
        <fullName evidence="1">Uncharacterized protein</fullName>
    </submittedName>
</protein>
<evidence type="ECO:0000313" key="1">
    <source>
        <dbReference type="EMBL" id="KII73696.1"/>
    </source>
</evidence>
<dbReference type="AlphaFoldDB" id="A0A0C2N273"/>
<comment type="caution">
    <text evidence="1">The sequence shown here is derived from an EMBL/GenBank/DDBJ whole genome shotgun (WGS) entry which is preliminary data.</text>
</comment>